<accession>A0ABU6EN17</accession>
<evidence type="ECO:0000313" key="1">
    <source>
        <dbReference type="EMBL" id="MEB7542461.1"/>
    </source>
</evidence>
<evidence type="ECO:0000313" key="2">
    <source>
        <dbReference type="Proteomes" id="UP001310558"/>
    </source>
</evidence>
<evidence type="ECO:0008006" key="3">
    <source>
        <dbReference type="Google" id="ProtNLM"/>
    </source>
</evidence>
<dbReference type="Proteomes" id="UP001310558">
    <property type="component" value="Unassembled WGS sequence"/>
</dbReference>
<sequence>MIKYNLISKISILSDGNVIGRIGGNIPELFLDKLDEIQGYKFYLTVQNPDNGHEYITILTPERYDDMIDKKIYPNCSVKIFTHTHSDESNNDAFTIKHINKAVIVGYDKVEDEEFDFITKTEEARLIQTEAYYFDALQKDDYKFFMQIDEDYYPDALLDGDYIFGYGALYLYKNTSSGNIAAGFWQCSK</sequence>
<reference evidence="1 2" key="1">
    <citation type="submission" date="2022-06" db="EMBL/GenBank/DDBJ databases">
        <title>Whole Genome analysis of Bacterial isolates collected during year 2020 from Guwahati, Assam, India.</title>
        <authorList>
            <person name="Mendem S.K."/>
            <person name="Rakshit O."/>
            <person name="Murugesan D."/>
            <person name="Saikia K."/>
            <person name="Shome R."/>
            <person name="Raisen C."/>
            <person name="Holmes M.A."/>
            <person name="Shome B.R."/>
        </authorList>
    </citation>
    <scope>NUCLEOTIDE SEQUENCE [LARGE SCALE GENOMIC DNA]</scope>
    <source>
        <strain evidence="1 2">Sil NS 53</strain>
    </source>
</reference>
<protein>
    <recommendedName>
        <fullName evidence="3">DUF1963 domain-containing protein</fullName>
    </recommendedName>
</protein>
<gene>
    <name evidence="1" type="ORF">NGC28_08360</name>
</gene>
<keyword evidence="2" id="KW-1185">Reference proteome</keyword>
<proteinExistence type="predicted"/>
<name>A0ABU6EN17_9ENTR</name>
<organism evidence="1 2">
    <name type="scientific">Enterobacter huaxiensis</name>
    <dbReference type="NCBI Taxonomy" id="2494702"/>
    <lineage>
        <taxon>Bacteria</taxon>
        <taxon>Pseudomonadati</taxon>
        <taxon>Pseudomonadota</taxon>
        <taxon>Gammaproteobacteria</taxon>
        <taxon>Enterobacterales</taxon>
        <taxon>Enterobacteriaceae</taxon>
        <taxon>Enterobacter</taxon>
    </lineage>
</organism>
<dbReference type="EMBL" id="JAMWJU010000001">
    <property type="protein sequence ID" value="MEB7542461.1"/>
    <property type="molecule type" value="Genomic_DNA"/>
</dbReference>
<comment type="caution">
    <text evidence="1">The sequence shown here is derived from an EMBL/GenBank/DDBJ whole genome shotgun (WGS) entry which is preliminary data.</text>
</comment>
<dbReference type="RefSeq" id="WP_325823055.1">
    <property type="nucleotide sequence ID" value="NZ_JAMWIR010000002.1"/>
</dbReference>